<dbReference type="InterPro" id="IPR012902">
    <property type="entry name" value="N_methyl_site"/>
</dbReference>
<evidence type="ECO:0000256" key="1">
    <source>
        <dbReference type="SAM" id="Phobius"/>
    </source>
</evidence>
<dbReference type="RefSeq" id="WP_252855704.1">
    <property type="nucleotide sequence ID" value="NZ_JAMXLR010000092.1"/>
</dbReference>
<comment type="caution">
    <text evidence="2">The sequence shown here is derived from an EMBL/GenBank/DDBJ whole genome shotgun (WGS) entry which is preliminary data.</text>
</comment>
<dbReference type="Pfam" id="PF07963">
    <property type="entry name" value="N_methyl"/>
    <property type="match status" value="1"/>
</dbReference>
<keyword evidence="1" id="KW-0812">Transmembrane</keyword>
<sequence>MTGHNQVRSANRHAFTLLEVILAIAILAISLGYIGTIISQAFTNSANAVDGLEARIVGQTIIDQLKCGSMQIENAGPMQLSDTEALEDWLVQIMIEPTTVEQLVQVRVLVGRKLDGTEHPACELVRWFQDPEYAEQMAVAAASAATAATAESSGSTSTSQ</sequence>
<name>A0A9X2JKX4_9BACT</name>
<accession>A0A9X2JKX4</accession>
<reference evidence="2" key="1">
    <citation type="submission" date="2022-06" db="EMBL/GenBank/DDBJ databases">
        <title>Aeoliella straminimaris, a novel planctomycete from sediments.</title>
        <authorList>
            <person name="Vitorino I.R."/>
            <person name="Lage O.M."/>
        </authorList>
    </citation>
    <scope>NUCLEOTIDE SEQUENCE</scope>
    <source>
        <strain evidence="2">ICT_H6.2</strain>
    </source>
</reference>
<protein>
    <submittedName>
        <fullName evidence="2">Type II secretion system GspH family protein</fullName>
    </submittedName>
</protein>
<feature type="transmembrane region" description="Helical" evidence="1">
    <location>
        <begin position="14"/>
        <end position="35"/>
    </location>
</feature>
<organism evidence="2 3">
    <name type="scientific">Aeoliella straminimaris</name>
    <dbReference type="NCBI Taxonomy" id="2954799"/>
    <lineage>
        <taxon>Bacteria</taxon>
        <taxon>Pseudomonadati</taxon>
        <taxon>Planctomycetota</taxon>
        <taxon>Planctomycetia</taxon>
        <taxon>Pirellulales</taxon>
        <taxon>Lacipirellulaceae</taxon>
        <taxon>Aeoliella</taxon>
    </lineage>
</organism>
<proteinExistence type="predicted"/>
<dbReference type="NCBIfam" id="TIGR02532">
    <property type="entry name" value="IV_pilin_GFxxxE"/>
    <property type="match status" value="1"/>
</dbReference>
<dbReference type="EMBL" id="JAMXLR010000092">
    <property type="protein sequence ID" value="MCO6047594.1"/>
    <property type="molecule type" value="Genomic_DNA"/>
</dbReference>
<keyword evidence="3" id="KW-1185">Reference proteome</keyword>
<dbReference type="Proteomes" id="UP001155241">
    <property type="component" value="Unassembled WGS sequence"/>
</dbReference>
<evidence type="ECO:0000313" key="3">
    <source>
        <dbReference type="Proteomes" id="UP001155241"/>
    </source>
</evidence>
<dbReference type="AlphaFoldDB" id="A0A9X2JKX4"/>
<keyword evidence="1" id="KW-1133">Transmembrane helix</keyword>
<keyword evidence="1" id="KW-0472">Membrane</keyword>
<gene>
    <name evidence="2" type="ORF">NG895_27125</name>
</gene>
<evidence type="ECO:0000313" key="2">
    <source>
        <dbReference type="EMBL" id="MCO6047594.1"/>
    </source>
</evidence>